<evidence type="ECO:0000313" key="1">
    <source>
        <dbReference type="EMBL" id="MCB5411976.1"/>
    </source>
</evidence>
<dbReference type="Pfam" id="PF02348">
    <property type="entry name" value="CTP_transf_3"/>
    <property type="match status" value="1"/>
</dbReference>
<keyword evidence="1" id="KW-0548">Nucleotidyltransferase</keyword>
<dbReference type="GO" id="GO:0016779">
    <property type="term" value="F:nucleotidyltransferase activity"/>
    <property type="evidence" value="ECO:0007669"/>
    <property type="project" value="UniProtKB-KW"/>
</dbReference>
<gene>
    <name evidence="1" type="ORF">H0485_18475</name>
</gene>
<evidence type="ECO:0000313" key="2">
    <source>
        <dbReference type="Proteomes" id="UP001198571"/>
    </source>
</evidence>
<organism evidence="1 2">
    <name type="scientific">Pseudogemmobacter faecipullorum</name>
    <dbReference type="NCBI Taxonomy" id="2755041"/>
    <lineage>
        <taxon>Bacteria</taxon>
        <taxon>Pseudomonadati</taxon>
        <taxon>Pseudomonadota</taxon>
        <taxon>Alphaproteobacteria</taxon>
        <taxon>Rhodobacterales</taxon>
        <taxon>Paracoccaceae</taxon>
        <taxon>Pseudogemmobacter</taxon>
    </lineage>
</organism>
<keyword evidence="2" id="KW-1185">Reference proteome</keyword>
<dbReference type="Gene3D" id="3.90.550.10">
    <property type="entry name" value="Spore Coat Polysaccharide Biosynthesis Protein SpsA, Chain A"/>
    <property type="match status" value="1"/>
</dbReference>
<dbReference type="CDD" id="cd02513">
    <property type="entry name" value="CMP-NeuAc_Synthase"/>
    <property type="match status" value="1"/>
</dbReference>
<dbReference type="SUPFAM" id="SSF53448">
    <property type="entry name" value="Nucleotide-diphospho-sugar transferases"/>
    <property type="match status" value="1"/>
</dbReference>
<dbReference type="EMBL" id="JACDXX010000024">
    <property type="protein sequence ID" value="MCB5411976.1"/>
    <property type="molecule type" value="Genomic_DNA"/>
</dbReference>
<dbReference type="Proteomes" id="UP001198571">
    <property type="component" value="Unassembled WGS sequence"/>
</dbReference>
<dbReference type="PANTHER" id="PTHR21485">
    <property type="entry name" value="HAD SUPERFAMILY MEMBERS CMAS AND KDSC"/>
    <property type="match status" value="1"/>
</dbReference>
<name>A0ABS8CRG3_9RHOB</name>
<proteinExistence type="predicted"/>
<dbReference type="InterPro" id="IPR003329">
    <property type="entry name" value="Cytidylyl_trans"/>
</dbReference>
<accession>A0ABS8CRG3</accession>
<sequence length="240" mass="27158">MERLVSKIAIIPARGGSKRIPRKNITPFRGRPMISWTIEAALESGIFDRILVSTDDEEIADCARLEGAEVPFLRNTHADDNSPVSEAIITALCQAGEHYGETFDTVVQLMPNCPLRGATEIREAWEQYRQGSHSFQISAFEFGWMNPWWAGRLNADFQPDWLFPEERMRRSQDLDRLYCPTGAIWIADAAALLEARTFYGPGHVLCPMHWQAAVDIDDYNDFDMAEVLAELSVRGPRAAR</sequence>
<comment type="caution">
    <text evidence="1">The sequence shown here is derived from an EMBL/GenBank/DDBJ whole genome shotgun (WGS) entry which is preliminary data.</text>
</comment>
<dbReference type="PANTHER" id="PTHR21485:SF6">
    <property type="entry name" value="N-ACYLNEURAMINATE CYTIDYLYLTRANSFERASE-RELATED"/>
    <property type="match status" value="1"/>
</dbReference>
<protein>
    <submittedName>
        <fullName evidence="1">Acylneuraminate cytidylyltransferase family protein</fullName>
    </submittedName>
</protein>
<reference evidence="1 2" key="1">
    <citation type="submission" date="2020-07" db="EMBL/GenBank/DDBJ databases">
        <title>Pseudogemmobacter sp. nov., isolated from poultry manure in Taiwan.</title>
        <authorList>
            <person name="Lin S.-Y."/>
            <person name="Tang Y.-S."/>
            <person name="Young C.-C."/>
        </authorList>
    </citation>
    <scope>NUCLEOTIDE SEQUENCE [LARGE SCALE GENOMIC DNA]</scope>
    <source>
        <strain evidence="1 2">CC-YST710</strain>
    </source>
</reference>
<dbReference type="InterPro" id="IPR029044">
    <property type="entry name" value="Nucleotide-diphossugar_trans"/>
</dbReference>
<keyword evidence="1" id="KW-0808">Transferase</keyword>
<dbReference type="InterPro" id="IPR050793">
    <property type="entry name" value="CMP-NeuNAc_synthase"/>
</dbReference>